<proteinExistence type="predicted"/>
<organism evidence="2 3">
    <name type="scientific">Gossypium barbadense</name>
    <name type="common">Sea Island cotton</name>
    <name type="synonym">Hibiscus barbadensis</name>
    <dbReference type="NCBI Taxonomy" id="3634"/>
    <lineage>
        <taxon>Eukaryota</taxon>
        <taxon>Viridiplantae</taxon>
        <taxon>Streptophyta</taxon>
        <taxon>Embryophyta</taxon>
        <taxon>Tracheophyta</taxon>
        <taxon>Spermatophyta</taxon>
        <taxon>Magnoliopsida</taxon>
        <taxon>eudicotyledons</taxon>
        <taxon>Gunneridae</taxon>
        <taxon>Pentapetalae</taxon>
        <taxon>rosids</taxon>
        <taxon>malvids</taxon>
        <taxon>Malvales</taxon>
        <taxon>Malvaceae</taxon>
        <taxon>Malvoideae</taxon>
        <taxon>Gossypium</taxon>
    </lineage>
</organism>
<dbReference type="AlphaFoldDB" id="A0A5J5QGG7"/>
<evidence type="ECO:0000256" key="1">
    <source>
        <dbReference type="SAM" id="MobiDB-lite"/>
    </source>
</evidence>
<feature type="region of interest" description="Disordered" evidence="1">
    <location>
        <begin position="1"/>
        <end position="66"/>
    </location>
</feature>
<accession>A0A5J5QGG7</accession>
<dbReference type="Proteomes" id="UP000327439">
    <property type="component" value="Chromosome D08"/>
</dbReference>
<name>A0A5J5QGG7_GOSBA</name>
<reference evidence="3" key="1">
    <citation type="journal article" date="2020" name="Nat. Genet.">
        <title>Genomic diversifications of five Gossypium allopolyploid species and their impact on cotton improvement.</title>
        <authorList>
            <person name="Chen Z.J."/>
            <person name="Sreedasyam A."/>
            <person name="Ando A."/>
            <person name="Song Q."/>
            <person name="De Santiago L.M."/>
            <person name="Hulse-Kemp A.M."/>
            <person name="Ding M."/>
            <person name="Ye W."/>
            <person name="Kirkbride R.C."/>
            <person name="Jenkins J."/>
            <person name="Plott C."/>
            <person name="Lovell J."/>
            <person name="Lin Y.M."/>
            <person name="Vaughn R."/>
            <person name="Liu B."/>
            <person name="Simpson S."/>
            <person name="Scheffler B.E."/>
            <person name="Wen L."/>
            <person name="Saski C.A."/>
            <person name="Grover C.E."/>
            <person name="Hu G."/>
            <person name="Conover J.L."/>
            <person name="Carlson J.W."/>
            <person name="Shu S."/>
            <person name="Boston L.B."/>
            <person name="Williams M."/>
            <person name="Peterson D.G."/>
            <person name="McGee K."/>
            <person name="Jones D.C."/>
            <person name="Wendel J.F."/>
            <person name="Stelly D.M."/>
            <person name="Grimwood J."/>
            <person name="Schmutz J."/>
        </authorList>
    </citation>
    <scope>NUCLEOTIDE SEQUENCE [LARGE SCALE GENOMIC DNA]</scope>
    <source>
        <strain evidence="3">cv. 3-79</strain>
    </source>
</reference>
<evidence type="ECO:0000313" key="2">
    <source>
        <dbReference type="EMBL" id="KAB2017704.1"/>
    </source>
</evidence>
<dbReference type="EMBL" id="CM018222">
    <property type="protein sequence ID" value="KAB2017704.1"/>
    <property type="molecule type" value="Genomic_DNA"/>
</dbReference>
<gene>
    <name evidence="2" type="ORF">ES319_D08G181100v1</name>
</gene>
<keyword evidence="3" id="KW-1185">Reference proteome</keyword>
<sequence>MVATVTPPWTVAGAAGKGAFSPALDPARRPSLLDPKGQRKRGFHTPFGPISATKTASGDGLWDHFR</sequence>
<evidence type="ECO:0000313" key="3">
    <source>
        <dbReference type="Proteomes" id="UP000327439"/>
    </source>
</evidence>
<protein>
    <submittedName>
        <fullName evidence="2">Uncharacterized protein</fullName>
    </submittedName>
</protein>